<name>A0A835ZH46_9STRA</name>
<dbReference type="Gene3D" id="3.60.40.10">
    <property type="entry name" value="PPM-type phosphatase domain"/>
    <property type="match status" value="1"/>
</dbReference>
<dbReference type="PANTHER" id="PTHR47992">
    <property type="entry name" value="PROTEIN PHOSPHATASE"/>
    <property type="match status" value="1"/>
</dbReference>
<accession>A0A835ZH46</accession>
<feature type="domain" description="PPM-type phosphatase" evidence="1">
    <location>
        <begin position="1"/>
        <end position="152"/>
    </location>
</feature>
<dbReference type="GO" id="GO:0004722">
    <property type="term" value="F:protein serine/threonine phosphatase activity"/>
    <property type="evidence" value="ECO:0007669"/>
    <property type="project" value="InterPro"/>
</dbReference>
<dbReference type="SUPFAM" id="SSF81606">
    <property type="entry name" value="PP2C-like"/>
    <property type="match status" value="1"/>
</dbReference>
<dbReference type="CDD" id="cd00143">
    <property type="entry name" value="PP2Cc"/>
    <property type="match status" value="1"/>
</dbReference>
<evidence type="ECO:0000313" key="2">
    <source>
        <dbReference type="EMBL" id="KAG5192104.1"/>
    </source>
</evidence>
<evidence type="ECO:0000313" key="3">
    <source>
        <dbReference type="Proteomes" id="UP000664859"/>
    </source>
</evidence>
<gene>
    <name evidence="2" type="ORF">JKP88DRAFT_230454</name>
</gene>
<sequence length="166" mass="18511">MDLQDPVIRSMASEQVKWTTITRTCGELSVSRAIGDRDFKGFTRRRMEAGTRGVPPENPALFLWPQNHSGEFYDDLLVAHPDFHEEEITDEDQFLLLACDGLWDVLSHGDAVKHTLELLDQGLCAQGAAQQLCELATRLGTSDNVTVIIVSLHHHPPSPLMPRRAA</sequence>
<dbReference type="Pfam" id="PF00481">
    <property type="entry name" value="PP2C"/>
    <property type="match status" value="1"/>
</dbReference>
<dbReference type="InterPro" id="IPR015655">
    <property type="entry name" value="PP2C"/>
</dbReference>
<dbReference type="AlphaFoldDB" id="A0A835ZH46"/>
<organism evidence="2 3">
    <name type="scientific">Tribonema minus</name>
    <dbReference type="NCBI Taxonomy" id="303371"/>
    <lineage>
        <taxon>Eukaryota</taxon>
        <taxon>Sar</taxon>
        <taxon>Stramenopiles</taxon>
        <taxon>Ochrophyta</taxon>
        <taxon>PX clade</taxon>
        <taxon>Xanthophyceae</taxon>
        <taxon>Tribonematales</taxon>
        <taxon>Tribonemataceae</taxon>
        <taxon>Tribonema</taxon>
    </lineage>
</organism>
<dbReference type="PROSITE" id="PS51746">
    <property type="entry name" value="PPM_2"/>
    <property type="match status" value="1"/>
</dbReference>
<evidence type="ECO:0000259" key="1">
    <source>
        <dbReference type="PROSITE" id="PS51746"/>
    </source>
</evidence>
<comment type="caution">
    <text evidence="2">The sequence shown here is derived from an EMBL/GenBank/DDBJ whole genome shotgun (WGS) entry which is preliminary data.</text>
</comment>
<dbReference type="Proteomes" id="UP000664859">
    <property type="component" value="Unassembled WGS sequence"/>
</dbReference>
<dbReference type="InterPro" id="IPR001932">
    <property type="entry name" value="PPM-type_phosphatase-like_dom"/>
</dbReference>
<reference evidence="2" key="1">
    <citation type="submission" date="2021-02" db="EMBL/GenBank/DDBJ databases">
        <title>First Annotated Genome of the Yellow-green Alga Tribonema minus.</title>
        <authorList>
            <person name="Mahan K.M."/>
        </authorList>
    </citation>
    <scope>NUCLEOTIDE SEQUENCE</scope>
    <source>
        <strain evidence="2">UTEX B ZZ1240</strain>
    </source>
</reference>
<keyword evidence="3" id="KW-1185">Reference proteome</keyword>
<proteinExistence type="predicted"/>
<dbReference type="OrthoDB" id="10264738at2759"/>
<dbReference type="EMBL" id="JAFCMP010000010">
    <property type="protein sequence ID" value="KAG5192104.1"/>
    <property type="molecule type" value="Genomic_DNA"/>
</dbReference>
<protein>
    <submittedName>
        <fullName evidence="2">Phosphatase 2C-like domain-containing protein</fullName>
    </submittedName>
</protein>
<dbReference type="InterPro" id="IPR036457">
    <property type="entry name" value="PPM-type-like_dom_sf"/>
</dbReference>